<dbReference type="OrthoDB" id="3401326at2759"/>
<keyword evidence="3" id="KW-1185">Reference proteome</keyword>
<evidence type="ECO:0000313" key="2">
    <source>
        <dbReference type="EMBL" id="KZO95138.1"/>
    </source>
</evidence>
<organism evidence="2 3">
    <name type="scientific">Calocera viscosa (strain TUFC12733)</name>
    <dbReference type="NCBI Taxonomy" id="1330018"/>
    <lineage>
        <taxon>Eukaryota</taxon>
        <taxon>Fungi</taxon>
        <taxon>Dikarya</taxon>
        <taxon>Basidiomycota</taxon>
        <taxon>Agaricomycotina</taxon>
        <taxon>Dacrymycetes</taxon>
        <taxon>Dacrymycetales</taxon>
        <taxon>Dacrymycetaceae</taxon>
        <taxon>Calocera</taxon>
    </lineage>
</organism>
<name>A0A167KY62_CALVF</name>
<dbReference type="STRING" id="1330018.A0A167KY62"/>
<dbReference type="Pfam" id="PF24494">
    <property type="entry name" value="DUF7587"/>
    <property type="match status" value="1"/>
</dbReference>
<sequence>MSLPHVWLYPPTHGSQARQRLTERRKTHPLLFRIEDEYSQTTADNNGDHVAASFPDGPAAEEASFTHAEHNTSPFDFDTVFRHFDWGSDQASPLISCTASPRWAFWEGNSRFFQTGHRRKKSDSPRLVIIDWSQLLHVEDAYAILRGSDRASRGRWSPSHTRQLDKSRYCANQAQEFLIFGIVPATAVLSTVDMTSEPFCKALEALYEGLTSNPDAVRDSFRAAWTAQAEDWKQGTGVSKFQLGERGARLAIAMLHELWNSDLRDFSAAEIGPVLDSVAVHTSALAEQVLMDLFYFGTQESEIFDGINSCIERKRDECLDRHQGATPSPPTPELSFSKSADTSLDEITMDELTKLLEASLILTKKLASQTCERPSGWSIHAINDC</sequence>
<dbReference type="EMBL" id="KV417290">
    <property type="protein sequence ID" value="KZO95138.1"/>
    <property type="molecule type" value="Genomic_DNA"/>
</dbReference>
<accession>A0A167KY62</accession>
<evidence type="ECO:0000313" key="3">
    <source>
        <dbReference type="Proteomes" id="UP000076738"/>
    </source>
</evidence>
<evidence type="ECO:0000259" key="1">
    <source>
        <dbReference type="Pfam" id="PF24494"/>
    </source>
</evidence>
<proteinExistence type="predicted"/>
<dbReference type="InterPro" id="IPR056009">
    <property type="entry name" value="DUF7587"/>
</dbReference>
<gene>
    <name evidence="2" type="ORF">CALVIDRAFT_528236</name>
</gene>
<dbReference type="Proteomes" id="UP000076738">
    <property type="component" value="Unassembled WGS sequence"/>
</dbReference>
<protein>
    <recommendedName>
        <fullName evidence="1">DUF7587 domain-containing protein</fullName>
    </recommendedName>
</protein>
<dbReference type="AlphaFoldDB" id="A0A167KY62"/>
<reference evidence="2 3" key="1">
    <citation type="journal article" date="2016" name="Mol. Biol. Evol.">
        <title>Comparative Genomics of Early-Diverging Mushroom-Forming Fungi Provides Insights into the Origins of Lignocellulose Decay Capabilities.</title>
        <authorList>
            <person name="Nagy L.G."/>
            <person name="Riley R."/>
            <person name="Tritt A."/>
            <person name="Adam C."/>
            <person name="Daum C."/>
            <person name="Floudas D."/>
            <person name="Sun H."/>
            <person name="Yadav J.S."/>
            <person name="Pangilinan J."/>
            <person name="Larsson K.H."/>
            <person name="Matsuura K."/>
            <person name="Barry K."/>
            <person name="Labutti K."/>
            <person name="Kuo R."/>
            <person name="Ohm R.A."/>
            <person name="Bhattacharya S.S."/>
            <person name="Shirouzu T."/>
            <person name="Yoshinaga Y."/>
            <person name="Martin F.M."/>
            <person name="Grigoriev I.V."/>
            <person name="Hibbett D.S."/>
        </authorList>
    </citation>
    <scope>NUCLEOTIDE SEQUENCE [LARGE SCALE GENOMIC DNA]</scope>
    <source>
        <strain evidence="2 3">TUFC12733</strain>
    </source>
</reference>
<feature type="domain" description="DUF7587" evidence="1">
    <location>
        <begin position="27"/>
        <end position="195"/>
    </location>
</feature>